<reference evidence="1 2" key="1">
    <citation type="submission" date="2015-11" db="EMBL/GenBank/DDBJ databases">
        <authorList>
            <consortium name="Pathogen Informatics"/>
        </authorList>
    </citation>
    <scope>NUCLEOTIDE SEQUENCE [LARGE SCALE GENOMIC DNA]</scope>
    <source>
        <strain evidence="1 2">006A-0059</strain>
    </source>
</reference>
<dbReference type="Pfam" id="PF11753">
    <property type="entry name" value="DUF3310"/>
    <property type="match status" value="1"/>
</dbReference>
<keyword evidence="2" id="KW-1185">Reference proteome</keyword>
<comment type="caution">
    <text evidence="1">The sequence shown here is derived from an EMBL/GenBank/DDBJ whole genome shotgun (WGS) entry which is preliminary data.</text>
</comment>
<evidence type="ECO:0000313" key="1">
    <source>
        <dbReference type="EMBL" id="CUU89697.1"/>
    </source>
</evidence>
<evidence type="ECO:0000313" key="2">
    <source>
        <dbReference type="Proteomes" id="UP000052237"/>
    </source>
</evidence>
<dbReference type="InterPro" id="IPR021739">
    <property type="entry name" value="SaV-like"/>
</dbReference>
<proteinExistence type="predicted"/>
<name>A0A0S4SVY8_CAMHY</name>
<dbReference type="RefSeq" id="WP_081315724.1">
    <property type="nucleotide sequence ID" value="NZ_FAVB01000007.1"/>
</dbReference>
<dbReference type="Proteomes" id="UP000052237">
    <property type="component" value="Unassembled WGS sequence"/>
</dbReference>
<organism evidence="1 2">
    <name type="scientific">Campylobacter hyointestinalis subsp. hyointestinalis</name>
    <dbReference type="NCBI Taxonomy" id="91352"/>
    <lineage>
        <taxon>Bacteria</taxon>
        <taxon>Pseudomonadati</taxon>
        <taxon>Campylobacterota</taxon>
        <taxon>Epsilonproteobacteria</taxon>
        <taxon>Campylobacterales</taxon>
        <taxon>Campylobacteraceae</taxon>
        <taxon>Campylobacter</taxon>
    </lineage>
</organism>
<dbReference type="AlphaFoldDB" id="A0A0S4SVY8"/>
<accession>A0A0S4SVY8</accession>
<dbReference type="EMBL" id="FAVB01000007">
    <property type="protein sequence ID" value="CUU89697.1"/>
    <property type="molecule type" value="Genomic_DNA"/>
</dbReference>
<gene>
    <name evidence="1" type="ORF">ERS686654_02015</name>
</gene>
<sequence length="133" mass="15462">MNKALKYQVGGNHYQSMGMQPIELINLIDLNYNLGNVVKYIVRYPNKNGLEDLKKARHYIEFEKQYRTHKKSDPKKVSHIWEDFFNSNTSLNDFQLETLAYIKIYAVTGSESEKGLDNALECISKFLSNQSSF</sequence>
<protein>
    <submittedName>
        <fullName evidence="1">Protein of unknwon function (DUF3310)</fullName>
    </submittedName>
</protein>